<accession>A0A2P2JAT7</accession>
<proteinExistence type="predicted"/>
<protein>
    <submittedName>
        <fullName evidence="1">Uncharacterized protein</fullName>
    </submittedName>
</protein>
<reference evidence="1" key="1">
    <citation type="submission" date="2018-02" db="EMBL/GenBank/DDBJ databases">
        <title>Rhizophora mucronata_Transcriptome.</title>
        <authorList>
            <person name="Meera S.P."/>
            <person name="Sreeshan A."/>
            <person name="Augustine A."/>
        </authorList>
    </citation>
    <scope>NUCLEOTIDE SEQUENCE</scope>
    <source>
        <tissue evidence="1">Leaf</tissue>
    </source>
</reference>
<sequence>MSTTFSVVRKPCSNCHTHICFNCGTTNTCERTNKCNTNSSMSSLL</sequence>
<evidence type="ECO:0000313" key="1">
    <source>
        <dbReference type="EMBL" id="MBW90596.1"/>
    </source>
</evidence>
<organism evidence="1">
    <name type="scientific">Rhizophora mucronata</name>
    <name type="common">Asiatic mangrove</name>
    <dbReference type="NCBI Taxonomy" id="61149"/>
    <lineage>
        <taxon>Eukaryota</taxon>
        <taxon>Viridiplantae</taxon>
        <taxon>Streptophyta</taxon>
        <taxon>Embryophyta</taxon>
        <taxon>Tracheophyta</taxon>
        <taxon>Spermatophyta</taxon>
        <taxon>Magnoliopsida</taxon>
        <taxon>eudicotyledons</taxon>
        <taxon>Gunneridae</taxon>
        <taxon>Pentapetalae</taxon>
        <taxon>rosids</taxon>
        <taxon>fabids</taxon>
        <taxon>Malpighiales</taxon>
        <taxon>Rhizophoraceae</taxon>
        <taxon>Rhizophora</taxon>
    </lineage>
</organism>
<dbReference type="EMBL" id="GGEC01010113">
    <property type="protein sequence ID" value="MBW90596.1"/>
    <property type="molecule type" value="Transcribed_RNA"/>
</dbReference>
<name>A0A2P2JAT7_RHIMU</name>
<dbReference type="AlphaFoldDB" id="A0A2P2JAT7"/>